<dbReference type="Proteomes" id="UP000809337">
    <property type="component" value="Unassembled WGS sequence"/>
</dbReference>
<dbReference type="AlphaFoldDB" id="A0A9Q2NKQ2"/>
<dbReference type="GO" id="GO:0004519">
    <property type="term" value="F:endonuclease activity"/>
    <property type="evidence" value="ECO:0007669"/>
    <property type="project" value="UniProtKB-KW"/>
</dbReference>
<proteinExistence type="predicted"/>
<sequence length="157" mass="17557">MSAVVEKARRFKGWAEGNGGEALPLTSEYELARIKHADGTLVIYRNKKGHVSFSDSIARKAWAAFMENRPFPMNKRHKRTKTEAMVSRLIERDGNACFFCGKPFTPDMPPTIEHLLSIAKGGNNQIANLTLACECCNRAVGSDDVAEKIKFRDKQRA</sequence>
<keyword evidence="2" id="KW-0255">Endonuclease</keyword>
<dbReference type="Pfam" id="PF01844">
    <property type="entry name" value="HNH"/>
    <property type="match status" value="1"/>
</dbReference>
<dbReference type="InterPro" id="IPR002711">
    <property type="entry name" value="HNH"/>
</dbReference>
<dbReference type="EMBL" id="JAFBWN010000015">
    <property type="protein sequence ID" value="MBM2356414.1"/>
    <property type="molecule type" value="Genomic_DNA"/>
</dbReference>
<evidence type="ECO:0000313" key="2">
    <source>
        <dbReference type="EMBL" id="MBM2356414.1"/>
    </source>
</evidence>
<protein>
    <submittedName>
        <fullName evidence="2">HNH endonuclease</fullName>
    </submittedName>
</protein>
<feature type="domain" description="HNH" evidence="1">
    <location>
        <begin position="97"/>
        <end position="142"/>
    </location>
</feature>
<accession>A0A9Q2NKQ2</accession>
<dbReference type="InterPro" id="IPR003615">
    <property type="entry name" value="HNH_nuc"/>
</dbReference>
<keyword evidence="2" id="KW-0378">Hydrolase</keyword>
<dbReference type="Gene3D" id="1.10.30.50">
    <property type="match status" value="1"/>
</dbReference>
<keyword evidence="2" id="KW-0540">Nuclease</keyword>
<dbReference type="CDD" id="cd00085">
    <property type="entry name" value="HNHc"/>
    <property type="match status" value="1"/>
</dbReference>
<evidence type="ECO:0000313" key="3">
    <source>
        <dbReference type="Proteomes" id="UP000809337"/>
    </source>
</evidence>
<gene>
    <name evidence="2" type="ORF">JQX14_17810</name>
</gene>
<dbReference type="RefSeq" id="WP_231035317.1">
    <property type="nucleotide sequence ID" value="NZ_JAJNGX010000015.1"/>
</dbReference>
<reference evidence="2" key="1">
    <citation type="submission" date="2021-01" db="EMBL/GenBank/DDBJ databases">
        <title>Diatom-associated Roseobacters Show Island Model of Population Structure.</title>
        <authorList>
            <person name="Qu L."/>
            <person name="Feng X."/>
            <person name="Chen Y."/>
            <person name="Li L."/>
            <person name="Wang X."/>
            <person name="Hu Z."/>
            <person name="Wang H."/>
            <person name="Luo H."/>
        </authorList>
    </citation>
    <scope>NUCLEOTIDE SEQUENCE</scope>
    <source>
        <strain evidence="2">SM26-45</strain>
    </source>
</reference>
<evidence type="ECO:0000259" key="1">
    <source>
        <dbReference type="Pfam" id="PF01844"/>
    </source>
</evidence>
<name>A0A9Q2NKQ2_9RHOB</name>
<organism evidence="2 3">
    <name type="scientific">Pseudosulfitobacter pseudonitzschiae</name>
    <dbReference type="NCBI Taxonomy" id="1402135"/>
    <lineage>
        <taxon>Bacteria</taxon>
        <taxon>Pseudomonadati</taxon>
        <taxon>Pseudomonadota</taxon>
        <taxon>Alphaproteobacteria</taxon>
        <taxon>Rhodobacterales</taxon>
        <taxon>Roseobacteraceae</taxon>
        <taxon>Pseudosulfitobacter</taxon>
    </lineage>
</organism>
<comment type="caution">
    <text evidence="2">The sequence shown here is derived from an EMBL/GenBank/DDBJ whole genome shotgun (WGS) entry which is preliminary data.</text>
</comment>